<feature type="compositionally biased region" description="Basic and acidic residues" evidence="1">
    <location>
        <begin position="256"/>
        <end position="267"/>
    </location>
</feature>
<name>A0ABR1EYI6_9ASCO</name>
<feature type="signal peptide" evidence="3">
    <location>
        <begin position="1"/>
        <end position="19"/>
    </location>
</feature>
<sequence length="412" mass="44339">MKSFGLLAVAPFLASLAAAANSVCSLPRLICHLPLLSSYSKLSLISPSQAVLISNSPSAYGNRFSVEITNVDDLLSPSGDVLAQAISQKTNEYILNSEIIDAISSVADSQLILDPDTVQSISYISYIAPASPALVAHSSSLERSSGSSFQISLSFTPQSIDNGAKSSNAAILLHSGQDSAPAFLANLAVSEDGYVVLKDSVNSEVPVKFESSANSVSDSCAKTSNKYWCAIRSLASGFQTNTRSIINNLSGVDLQEQRSSHKSSEKHSSHKSKSKSHHEEHSSDDHSARKSHRSQRHSSGRNESAASLFNALTHSLFSFTLPLLIGILTGSAVVMACVWLSDLISNAFLRFRYGRVPDYEYIVVVNPSGERREFREKSYHDLPDEAYDVSQLPPYSDVEPESTQVSADAPSS</sequence>
<keyword evidence="3" id="KW-0732">Signal</keyword>
<evidence type="ECO:0000313" key="4">
    <source>
        <dbReference type="EMBL" id="KAK7202602.1"/>
    </source>
</evidence>
<dbReference type="RefSeq" id="XP_064765635.1">
    <property type="nucleotide sequence ID" value="XM_064913749.1"/>
</dbReference>
<protein>
    <recommendedName>
        <fullName evidence="6">Protein BIG1</fullName>
    </recommendedName>
</protein>
<gene>
    <name evidence="4" type="ORF">BZA70DRAFT_285553</name>
</gene>
<feature type="region of interest" description="Disordered" evidence="1">
    <location>
        <begin position="382"/>
        <end position="412"/>
    </location>
</feature>
<feature type="compositionally biased region" description="Basic and acidic residues" evidence="1">
    <location>
        <begin position="277"/>
        <end position="288"/>
    </location>
</feature>
<keyword evidence="2" id="KW-1133">Transmembrane helix</keyword>
<evidence type="ECO:0008006" key="6">
    <source>
        <dbReference type="Google" id="ProtNLM"/>
    </source>
</evidence>
<dbReference type="Proteomes" id="UP001498771">
    <property type="component" value="Unassembled WGS sequence"/>
</dbReference>
<proteinExistence type="predicted"/>
<feature type="chain" id="PRO_5046576205" description="Protein BIG1" evidence="3">
    <location>
        <begin position="20"/>
        <end position="412"/>
    </location>
</feature>
<feature type="compositionally biased region" description="Polar residues" evidence="1">
    <location>
        <begin position="401"/>
        <end position="412"/>
    </location>
</feature>
<keyword evidence="2" id="KW-0812">Transmembrane</keyword>
<organism evidence="4 5">
    <name type="scientific">Myxozyma melibiosi</name>
    <dbReference type="NCBI Taxonomy" id="54550"/>
    <lineage>
        <taxon>Eukaryota</taxon>
        <taxon>Fungi</taxon>
        <taxon>Dikarya</taxon>
        <taxon>Ascomycota</taxon>
        <taxon>Saccharomycotina</taxon>
        <taxon>Lipomycetes</taxon>
        <taxon>Lipomycetales</taxon>
        <taxon>Lipomycetaceae</taxon>
        <taxon>Myxozyma</taxon>
    </lineage>
</organism>
<keyword evidence="5" id="KW-1185">Reference proteome</keyword>
<feature type="transmembrane region" description="Helical" evidence="2">
    <location>
        <begin position="316"/>
        <end position="340"/>
    </location>
</feature>
<evidence type="ECO:0000256" key="2">
    <source>
        <dbReference type="SAM" id="Phobius"/>
    </source>
</evidence>
<feature type="region of interest" description="Disordered" evidence="1">
    <location>
        <begin position="256"/>
        <end position="302"/>
    </location>
</feature>
<keyword evidence="2" id="KW-0472">Membrane</keyword>
<dbReference type="GeneID" id="90039261"/>
<reference evidence="4 5" key="1">
    <citation type="submission" date="2024-03" db="EMBL/GenBank/DDBJ databases">
        <title>Genome-scale model development and genomic sequencing of the oleaginous clade Lipomyces.</title>
        <authorList>
            <consortium name="Lawrence Berkeley National Laboratory"/>
            <person name="Czajka J.J."/>
            <person name="Han Y."/>
            <person name="Kim J."/>
            <person name="Mondo S.J."/>
            <person name="Hofstad B.A."/>
            <person name="Robles A."/>
            <person name="Haridas S."/>
            <person name="Riley R."/>
            <person name="LaButti K."/>
            <person name="Pangilinan J."/>
            <person name="Andreopoulos W."/>
            <person name="Lipzen A."/>
            <person name="Yan J."/>
            <person name="Wang M."/>
            <person name="Ng V."/>
            <person name="Grigoriev I.V."/>
            <person name="Spatafora J.W."/>
            <person name="Magnuson J.K."/>
            <person name="Baker S.E."/>
            <person name="Pomraning K.R."/>
        </authorList>
    </citation>
    <scope>NUCLEOTIDE SEQUENCE [LARGE SCALE GENOMIC DNA]</scope>
    <source>
        <strain evidence="4 5">Phaff 52-87</strain>
    </source>
</reference>
<accession>A0ABR1EYI6</accession>
<feature type="compositionally biased region" description="Basic residues" evidence="1">
    <location>
        <begin position="289"/>
        <end position="299"/>
    </location>
</feature>
<evidence type="ECO:0000313" key="5">
    <source>
        <dbReference type="Proteomes" id="UP001498771"/>
    </source>
</evidence>
<evidence type="ECO:0000256" key="1">
    <source>
        <dbReference type="SAM" id="MobiDB-lite"/>
    </source>
</evidence>
<comment type="caution">
    <text evidence="4">The sequence shown here is derived from an EMBL/GenBank/DDBJ whole genome shotgun (WGS) entry which is preliminary data.</text>
</comment>
<dbReference type="EMBL" id="JBBJBU010000016">
    <property type="protein sequence ID" value="KAK7202602.1"/>
    <property type="molecule type" value="Genomic_DNA"/>
</dbReference>
<evidence type="ECO:0000256" key="3">
    <source>
        <dbReference type="SAM" id="SignalP"/>
    </source>
</evidence>